<gene>
    <name evidence="1" type="ORF">BECKLPF1236B_GA0070989_102010</name>
</gene>
<dbReference type="AlphaFoldDB" id="A0A450W267"/>
<sequence length="91" mass="10455">MKVSATGRFNRIAKKLPPNIKMALDLAIRTIMAKPETGRMKTGDLAGIRVHKFKVKSQLYLFSYIVDVDDGQITLLYFGTHENFYRDHKKP</sequence>
<proteinExistence type="predicted"/>
<reference evidence="1" key="1">
    <citation type="submission" date="2019-02" db="EMBL/GenBank/DDBJ databases">
        <authorList>
            <person name="Gruber-Vodicka R. H."/>
            <person name="Seah K. B. B."/>
        </authorList>
    </citation>
    <scope>NUCLEOTIDE SEQUENCE</scope>
    <source>
        <strain evidence="1">BECK_S313</strain>
    </source>
</reference>
<evidence type="ECO:0000313" key="1">
    <source>
        <dbReference type="EMBL" id="VFK11141.1"/>
    </source>
</evidence>
<protein>
    <submittedName>
        <fullName evidence="1">ParE-like toxin of type II toxin-antitoxin system</fullName>
    </submittedName>
</protein>
<dbReference type="InterPro" id="IPR031552">
    <property type="entry name" value="ParE-like_toxin"/>
</dbReference>
<name>A0A450W267_9GAMM</name>
<dbReference type="EMBL" id="CAADFK010000020">
    <property type="protein sequence ID" value="VFK11141.1"/>
    <property type="molecule type" value="Genomic_DNA"/>
</dbReference>
<accession>A0A450W267</accession>
<organism evidence="1">
    <name type="scientific">Candidatus Kentrum sp. LPFa</name>
    <dbReference type="NCBI Taxonomy" id="2126335"/>
    <lineage>
        <taxon>Bacteria</taxon>
        <taxon>Pseudomonadati</taxon>
        <taxon>Pseudomonadota</taxon>
        <taxon>Gammaproteobacteria</taxon>
        <taxon>Candidatus Kentrum</taxon>
    </lineage>
</organism>
<dbReference type="Pfam" id="PF15781">
    <property type="entry name" value="ParE-like_toxin"/>
    <property type="match status" value="1"/>
</dbReference>